<keyword evidence="3" id="KW-0547">Nucleotide-binding</keyword>
<dbReference type="AlphaFoldDB" id="J3A714"/>
<dbReference type="Gene3D" id="2.40.50.140">
    <property type="entry name" value="Nucleic acid-binding proteins"/>
    <property type="match status" value="2"/>
</dbReference>
<dbReference type="PANTHER" id="PTHR13356:SF10">
    <property type="entry name" value="REPLICATION FACTOR-A PROTEIN 1"/>
    <property type="match status" value="1"/>
</dbReference>
<keyword evidence="3" id="KW-0378">Hydrolase</keyword>
<dbReference type="Proteomes" id="UP000007813">
    <property type="component" value="Unassembled WGS sequence"/>
</dbReference>
<dbReference type="OrthoDB" id="335252at2157"/>
<dbReference type="EMBL" id="ALJD01000002">
    <property type="protein sequence ID" value="EJN61348.1"/>
    <property type="molecule type" value="Genomic_DNA"/>
</dbReference>
<evidence type="ECO:0000256" key="2">
    <source>
        <dbReference type="SAM" id="MobiDB-lite"/>
    </source>
</evidence>
<proteinExistence type="predicted"/>
<protein>
    <submittedName>
        <fullName evidence="3">Nucleic acid binding OB-fold tRNA/helicase-type</fullName>
    </submittedName>
</protein>
<gene>
    <name evidence="3" type="ORF">HSB1_03890</name>
</gene>
<dbReference type="NCBIfam" id="NF005554">
    <property type="entry name" value="PRK07218.1"/>
    <property type="match status" value="1"/>
</dbReference>
<keyword evidence="3" id="KW-0347">Helicase</keyword>
<accession>J3A714</accession>
<dbReference type="CDD" id="cd04491">
    <property type="entry name" value="SoSSB_OBF"/>
    <property type="match status" value="2"/>
</dbReference>
<dbReference type="PATRIC" id="fig|1210908.3.peg.373"/>
<sequence length="428" mass="45887">MQLDDHAEELASALGVDKEEVKRDLENLVQYSVPLDEAKQSIRRKHGGGGGGGGAPSTKDVADITPDDSSVNVTATVLTVGTRTIRYQGDDITIREGELADATGKVSYTSWQDFGFEAGDSVTIGNANIREWDGKPELNLNDSSTVAMASEEIAVDYPVGGDADLLELEPGDRGRNVEVQVLEVEERTIDGRDGQTDILSGVLGDESARLPFTDWNPHAEIKEGASLRIEDVYIREFRGVPSVNLSEFTTVTELSTPVEVNDSAPRLGVRDAVDSGGMFDVEVVGSLLAVRDGSGLIERCPECARVIQNGQCRSHGAVEGEDDLRVKGILDDGSDTVTVVLDADLTEAVYGGDVTDAKEAARDAMDKEVVADAIREEIVGREFRVRGSLSVDEYGANLDADIFAESDDDPADRARELLAVVSTQEVEA</sequence>
<feature type="region of interest" description="Disordered" evidence="2">
    <location>
        <begin position="39"/>
        <end position="66"/>
    </location>
</feature>
<dbReference type="GO" id="GO:0003677">
    <property type="term" value="F:DNA binding"/>
    <property type="evidence" value="ECO:0007669"/>
    <property type="project" value="UniProtKB-KW"/>
</dbReference>
<dbReference type="PANTHER" id="PTHR13356">
    <property type="entry name" value="OB FOLD NUCLEIC ACID BINDING PROTEIN-RELATED"/>
    <property type="match status" value="1"/>
</dbReference>
<keyword evidence="1" id="KW-0238">DNA-binding</keyword>
<dbReference type="GO" id="GO:0000724">
    <property type="term" value="P:double-strand break repair via homologous recombination"/>
    <property type="evidence" value="ECO:0007669"/>
    <property type="project" value="TreeGrafter"/>
</dbReference>
<comment type="caution">
    <text evidence="3">The sequence shown here is derived from an EMBL/GenBank/DDBJ whole genome shotgun (WGS) entry which is preliminary data.</text>
</comment>
<dbReference type="SUPFAM" id="SSF50249">
    <property type="entry name" value="Nucleic acid-binding proteins"/>
    <property type="match status" value="3"/>
</dbReference>
<dbReference type="GO" id="GO:0010212">
    <property type="term" value="P:response to ionizing radiation"/>
    <property type="evidence" value="ECO:0007669"/>
    <property type="project" value="TreeGrafter"/>
</dbReference>
<organism evidence="3 4">
    <name type="scientific">Halogranum salarium B-1</name>
    <dbReference type="NCBI Taxonomy" id="1210908"/>
    <lineage>
        <taxon>Archaea</taxon>
        <taxon>Methanobacteriati</taxon>
        <taxon>Methanobacteriota</taxon>
        <taxon>Stenosarchaea group</taxon>
        <taxon>Halobacteria</taxon>
        <taxon>Halobacteriales</taxon>
        <taxon>Haloferacaceae</taxon>
    </lineage>
</organism>
<reference evidence="3 4" key="1">
    <citation type="journal article" date="2012" name="J. Bacteriol.">
        <title>Draft Genome Sequence of the Extremely Halophilic Archaeon Halogranum salarium B-1T.</title>
        <authorList>
            <person name="Kim K.K."/>
            <person name="Lee K.C."/>
            <person name="Lee J.S."/>
        </authorList>
    </citation>
    <scope>NUCLEOTIDE SEQUENCE [LARGE SCALE GENOMIC DNA]</scope>
    <source>
        <strain evidence="3 4">B-1</strain>
    </source>
</reference>
<evidence type="ECO:0000256" key="1">
    <source>
        <dbReference type="ARBA" id="ARBA00023125"/>
    </source>
</evidence>
<dbReference type="RefSeq" id="WP_009365737.1">
    <property type="nucleotide sequence ID" value="NZ_ALJD01000002.1"/>
</dbReference>
<name>J3A714_9EURY</name>
<dbReference type="InterPro" id="IPR051231">
    <property type="entry name" value="SOSS-B"/>
</dbReference>
<evidence type="ECO:0000313" key="3">
    <source>
        <dbReference type="EMBL" id="EJN61348.1"/>
    </source>
</evidence>
<dbReference type="InterPro" id="IPR012340">
    <property type="entry name" value="NA-bd_OB-fold"/>
</dbReference>
<dbReference type="GO" id="GO:0004386">
    <property type="term" value="F:helicase activity"/>
    <property type="evidence" value="ECO:0007669"/>
    <property type="project" value="UniProtKB-KW"/>
</dbReference>
<evidence type="ECO:0000313" key="4">
    <source>
        <dbReference type="Proteomes" id="UP000007813"/>
    </source>
</evidence>
<keyword evidence="3" id="KW-0067">ATP-binding</keyword>
<dbReference type="eggNOG" id="arCOG01510">
    <property type="taxonomic scope" value="Archaea"/>
</dbReference>